<dbReference type="GO" id="GO:0031543">
    <property type="term" value="F:peptidyl-proline dioxygenase activity"/>
    <property type="evidence" value="ECO:0007669"/>
    <property type="project" value="TreeGrafter"/>
</dbReference>
<evidence type="ECO:0000313" key="8">
    <source>
        <dbReference type="EMBL" id="CAE7484667.1"/>
    </source>
</evidence>
<keyword evidence="4" id="KW-0223">Dioxygenase</keyword>
<dbReference type="EMBL" id="CAJNDS010002458">
    <property type="protein sequence ID" value="CAE7484667.1"/>
    <property type="molecule type" value="Genomic_DNA"/>
</dbReference>
<dbReference type="AlphaFoldDB" id="A0A812SH52"/>
<protein>
    <submittedName>
        <fullName evidence="8">Egl-9 protein</fullName>
    </submittedName>
</protein>
<dbReference type="GO" id="GO:0031418">
    <property type="term" value="F:L-ascorbic acid binding"/>
    <property type="evidence" value="ECO:0007669"/>
    <property type="project" value="UniProtKB-KW"/>
</dbReference>
<sequence length="695" mass="76041">MLHRPPNSDDLLEEVWAVLEAEVHAGRTRCLGASNITAAQLEALTRPSRKQELWPALVQLKCSPFHQGGYFVDSPSGLTSLWHQLRTKRVVPVGISLFNPLHSCVSPLEEPLISAWAEDLGCSSAELLAHWCRSAGVCPLLRCAPHHAVTFRREVHLRPPLVAALSSLACLTETSFCPALRDDLALRKSCKRTAQRGDSLYGRLAEVHSLKSQEGQLLNGQRGRILSFEEETGRWQVDLLAGSRKIRGANLALIDEGAAAATAESAGAFLKELLSTGGSDAMLQLLAGRRSDVTWALLETVSANLENAQACGHQRKQQVLQRLLAEVKKVLASQQPTPQTVPLPMPPLDASAAWQGPAAASRRLLHAVSCLLEAQGYAICDNFASPEDVRLLAAELAAYDQDFETAKIWVGKQASGAQLSVPTVRSDRIFWVCGEHRTPAREMLWDSAGKQPTAGLAPCRPEVVMEKTTHGFPRLRATMNRVDDFVLHGLAKHVSRLSGLAERSDAMVSIYDGGARFQKHVDNPNKDGRVLTSIVYLNSGEPWGADDGGQLRMFPEGEPPLEFAPETGRLVLFWADRLPHEVLPAKRRRMALTYWWFDRTEREAKVQELADEVGNQRLKVSEESLAQDFIAFMLSDKSSPAEIVQKAHTLPAKALSTVATVVGAADGQEALEGIGRLTESDLSRLRGSMGKMGLQ</sequence>
<evidence type="ECO:0000259" key="7">
    <source>
        <dbReference type="PROSITE" id="PS51471"/>
    </source>
</evidence>
<proteinExistence type="predicted"/>
<evidence type="ECO:0000256" key="6">
    <source>
        <dbReference type="ARBA" id="ARBA00023004"/>
    </source>
</evidence>
<dbReference type="PANTHER" id="PTHR12907:SF26">
    <property type="entry name" value="HIF PROLYL HYDROXYLASE, ISOFORM C"/>
    <property type="match status" value="1"/>
</dbReference>
<dbReference type="PANTHER" id="PTHR12907">
    <property type="entry name" value="EGL NINE HOMOLOG-RELATED"/>
    <property type="match status" value="1"/>
</dbReference>
<dbReference type="GO" id="GO:0071456">
    <property type="term" value="P:cellular response to hypoxia"/>
    <property type="evidence" value="ECO:0007669"/>
    <property type="project" value="TreeGrafter"/>
</dbReference>
<reference evidence="8" key="1">
    <citation type="submission" date="2021-02" db="EMBL/GenBank/DDBJ databases">
        <authorList>
            <person name="Dougan E. K."/>
            <person name="Rhodes N."/>
            <person name="Thang M."/>
            <person name="Chan C."/>
        </authorList>
    </citation>
    <scope>NUCLEOTIDE SEQUENCE</scope>
</reference>
<dbReference type="Pfam" id="PF13640">
    <property type="entry name" value="2OG-FeII_Oxy_3"/>
    <property type="match status" value="1"/>
</dbReference>
<dbReference type="GO" id="GO:0008198">
    <property type="term" value="F:ferrous iron binding"/>
    <property type="evidence" value="ECO:0007669"/>
    <property type="project" value="TreeGrafter"/>
</dbReference>
<evidence type="ECO:0000256" key="5">
    <source>
        <dbReference type="ARBA" id="ARBA00023002"/>
    </source>
</evidence>
<dbReference type="SUPFAM" id="SSF51430">
    <property type="entry name" value="NAD(P)-linked oxidoreductase"/>
    <property type="match status" value="1"/>
</dbReference>
<evidence type="ECO:0000256" key="3">
    <source>
        <dbReference type="ARBA" id="ARBA00022896"/>
    </source>
</evidence>
<dbReference type="Gene3D" id="3.20.20.100">
    <property type="entry name" value="NADP-dependent oxidoreductase domain"/>
    <property type="match status" value="1"/>
</dbReference>
<comment type="cofactor">
    <cofactor evidence="1">
        <name>L-ascorbate</name>
        <dbReference type="ChEBI" id="CHEBI:38290"/>
    </cofactor>
</comment>
<keyword evidence="6" id="KW-0408">Iron</keyword>
<keyword evidence="5" id="KW-0560">Oxidoreductase</keyword>
<dbReference type="InterPro" id="IPR023210">
    <property type="entry name" value="NADP_OxRdtase_dom"/>
</dbReference>
<evidence type="ECO:0000256" key="4">
    <source>
        <dbReference type="ARBA" id="ARBA00022964"/>
    </source>
</evidence>
<dbReference type="InterPro" id="IPR005123">
    <property type="entry name" value="Oxoglu/Fe-dep_dioxygenase_dom"/>
</dbReference>
<evidence type="ECO:0000256" key="1">
    <source>
        <dbReference type="ARBA" id="ARBA00001961"/>
    </source>
</evidence>
<dbReference type="Gene3D" id="2.60.120.620">
    <property type="entry name" value="q2cbj1_9rhob like domain"/>
    <property type="match status" value="1"/>
</dbReference>
<dbReference type="InterPro" id="IPR051559">
    <property type="entry name" value="HIF_prolyl_hydroxylases"/>
</dbReference>
<gene>
    <name evidence="8" type="primary">egl-9</name>
    <name evidence="8" type="ORF">SNAT2548_LOCUS27195</name>
</gene>
<dbReference type="InterPro" id="IPR036812">
    <property type="entry name" value="NAD(P)_OxRdtase_dom_sf"/>
</dbReference>
<keyword evidence="3" id="KW-0847">Vitamin C</keyword>
<dbReference type="SMART" id="SM00702">
    <property type="entry name" value="P4Hc"/>
    <property type="match status" value="1"/>
</dbReference>
<dbReference type="OrthoDB" id="425485at2759"/>
<keyword evidence="2" id="KW-0479">Metal-binding</keyword>
<comment type="caution">
    <text evidence="8">The sequence shown here is derived from an EMBL/GenBank/DDBJ whole genome shotgun (WGS) entry which is preliminary data.</text>
</comment>
<dbReference type="InterPro" id="IPR044862">
    <property type="entry name" value="Pro_4_hyd_alph_FE2OG_OXY"/>
</dbReference>
<evidence type="ECO:0000313" key="9">
    <source>
        <dbReference type="Proteomes" id="UP000604046"/>
    </source>
</evidence>
<accession>A0A812SH52</accession>
<dbReference type="Proteomes" id="UP000604046">
    <property type="component" value="Unassembled WGS sequence"/>
</dbReference>
<feature type="domain" description="Fe2OG dioxygenase" evidence="7">
    <location>
        <begin position="502"/>
        <end position="598"/>
    </location>
</feature>
<dbReference type="InterPro" id="IPR006620">
    <property type="entry name" value="Pro_4_hyd_alph"/>
</dbReference>
<dbReference type="PROSITE" id="PS51471">
    <property type="entry name" value="FE2OG_OXY"/>
    <property type="match status" value="1"/>
</dbReference>
<organism evidence="8 9">
    <name type="scientific">Symbiodinium natans</name>
    <dbReference type="NCBI Taxonomy" id="878477"/>
    <lineage>
        <taxon>Eukaryota</taxon>
        <taxon>Sar</taxon>
        <taxon>Alveolata</taxon>
        <taxon>Dinophyceae</taxon>
        <taxon>Suessiales</taxon>
        <taxon>Symbiodiniaceae</taxon>
        <taxon>Symbiodinium</taxon>
    </lineage>
</organism>
<evidence type="ECO:0000256" key="2">
    <source>
        <dbReference type="ARBA" id="ARBA00022723"/>
    </source>
</evidence>
<keyword evidence="9" id="KW-1185">Reference proteome</keyword>
<dbReference type="Pfam" id="PF00248">
    <property type="entry name" value="Aldo_ket_red"/>
    <property type="match status" value="1"/>
</dbReference>
<name>A0A812SH52_9DINO</name>